<keyword evidence="1" id="KW-0732">Signal</keyword>
<reference evidence="2 3" key="1">
    <citation type="submission" date="2024-04" db="EMBL/GenBank/DDBJ databases">
        <title>Novel genus in family Flammeovirgaceae.</title>
        <authorList>
            <person name="Nguyen T.H."/>
            <person name="Vuong T.Q."/>
            <person name="Le H."/>
            <person name="Kim S.-G."/>
        </authorList>
    </citation>
    <scope>NUCLEOTIDE SEQUENCE [LARGE SCALE GENOMIC DNA]</scope>
    <source>
        <strain evidence="2 3">JCM 23209</strain>
    </source>
</reference>
<dbReference type="EMBL" id="JBDKWZ010000007">
    <property type="protein sequence ID" value="MEN7548944.1"/>
    <property type="molecule type" value="Genomic_DNA"/>
</dbReference>
<comment type="caution">
    <text evidence="2">The sequence shown here is derived from an EMBL/GenBank/DDBJ whole genome shotgun (WGS) entry which is preliminary data.</text>
</comment>
<evidence type="ECO:0000313" key="3">
    <source>
        <dbReference type="Proteomes" id="UP001403385"/>
    </source>
</evidence>
<organism evidence="2 3">
    <name type="scientific">Rapidithrix thailandica</name>
    <dbReference type="NCBI Taxonomy" id="413964"/>
    <lineage>
        <taxon>Bacteria</taxon>
        <taxon>Pseudomonadati</taxon>
        <taxon>Bacteroidota</taxon>
        <taxon>Cytophagia</taxon>
        <taxon>Cytophagales</taxon>
        <taxon>Flammeovirgaceae</taxon>
        <taxon>Rapidithrix</taxon>
    </lineage>
</organism>
<dbReference type="Proteomes" id="UP001403385">
    <property type="component" value="Unassembled WGS sequence"/>
</dbReference>
<keyword evidence="3" id="KW-1185">Reference proteome</keyword>
<dbReference type="AlphaFoldDB" id="A0AAW9S9B1"/>
<accession>A0AAW9S9B1</accession>
<protein>
    <submittedName>
        <fullName evidence="2">Uncharacterized protein</fullName>
    </submittedName>
</protein>
<name>A0AAW9S9B1_9BACT</name>
<evidence type="ECO:0000313" key="2">
    <source>
        <dbReference type="EMBL" id="MEN7548944.1"/>
    </source>
</evidence>
<feature type="chain" id="PRO_5043342572" evidence="1">
    <location>
        <begin position="21"/>
        <end position="529"/>
    </location>
</feature>
<gene>
    <name evidence="2" type="ORF">AAG747_13560</name>
</gene>
<evidence type="ECO:0000256" key="1">
    <source>
        <dbReference type="SAM" id="SignalP"/>
    </source>
</evidence>
<dbReference type="RefSeq" id="WP_346821718.1">
    <property type="nucleotide sequence ID" value="NZ_JBDKWZ010000007.1"/>
</dbReference>
<proteinExistence type="predicted"/>
<sequence>MKKLTITLLFTLITVFSVNGQSSSFFQAKEIVWGKKQKGNRILPFLRGQVYPYKDKFLVVMDYTVKKMNTAELHRYDAKLNLEKVVSLPLEHAGKELYLLYSKVLKGKFYFFGYQWNKAKRGVDIYALEINPETMNIAGKPKKLFEISDLFTSFNPLNLNNMMKKARANISVDVSRDSSKLVFQQGTPNLKGQDQQQFVFNVFDTKLNELWEKTLELPYVNKEFGLVGYLINDHADLYLLGKVYHKGILSKKKSSYHYEIWQYSGKENAVPKTYKIQPEDWRINELSMRLNKRGDLICTGLYSEKKEDTSKGVYYMSVDRNTQQIRKENYQEFDAEILNYFMPEKKAKKGNGELGGLELRGLVTRPDGSVVLLSETSFILSGGSEPSYPIFINGNILITNINSDGNVAWSRVIPKHQSMRYANAWCSFTYESKGQEVYILYTDNIENFDIPFEDHKNYKRVGLNGNKKTTLNMVKVEADGTMSKQLLYKNMKDAMVIRPRSSKKISENELLLLGRWGIKNYKIGIVELK</sequence>
<feature type="signal peptide" evidence="1">
    <location>
        <begin position="1"/>
        <end position="20"/>
    </location>
</feature>